<comment type="subcellular location">
    <subcellularLocation>
        <location evidence="1">Cell membrane</location>
        <topology evidence="1">Multi-pass membrane protein</topology>
    </subcellularLocation>
</comment>
<evidence type="ECO:0000256" key="7">
    <source>
        <dbReference type="SAM" id="Phobius"/>
    </source>
</evidence>
<dbReference type="PROSITE" id="PS50893">
    <property type="entry name" value="ABC_TRANSPORTER_2"/>
    <property type="match status" value="1"/>
</dbReference>
<evidence type="ECO:0000256" key="2">
    <source>
        <dbReference type="ARBA" id="ARBA00022692"/>
    </source>
</evidence>
<dbReference type="SMART" id="SM00382">
    <property type="entry name" value="AAA"/>
    <property type="match status" value="1"/>
</dbReference>
<evidence type="ECO:0000256" key="5">
    <source>
        <dbReference type="ARBA" id="ARBA00022989"/>
    </source>
</evidence>
<feature type="domain" description="ABC transporter" evidence="8">
    <location>
        <begin position="361"/>
        <end position="600"/>
    </location>
</feature>
<dbReference type="InterPro" id="IPR027417">
    <property type="entry name" value="P-loop_NTPase"/>
</dbReference>
<dbReference type="Gene3D" id="1.20.1560.10">
    <property type="entry name" value="ABC transporter type 1, transmembrane domain"/>
    <property type="match status" value="1"/>
</dbReference>
<organism evidence="10 11">
    <name type="scientific">Loktanella gaetbuli</name>
    <dbReference type="NCBI Taxonomy" id="2881335"/>
    <lineage>
        <taxon>Bacteria</taxon>
        <taxon>Pseudomonadati</taxon>
        <taxon>Pseudomonadota</taxon>
        <taxon>Alphaproteobacteria</taxon>
        <taxon>Rhodobacterales</taxon>
        <taxon>Roseobacteraceae</taxon>
        <taxon>Loktanella</taxon>
    </lineage>
</organism>
<name>A0ABS8BU36_9RHOB</name>
<dbReference type="InterPro" id="IPR003593">
    <property type="entry name" value="AAA+_ATPase"/>
</dbReference>
<dbReference type="Proteomes" id="UP001138961">
    <property type="component" value="Unassembled WGS sequence"/>
</dbReference>
<dbReference type="InterPro" id="IPR039421">
    <property type="entry name" value="Type_1_exporter"/>
</dbReference>
<feature type="transmembrane region" description="Helical" evidence="7">
    <location>
        <begin position="264"/>
        <end position="284"/>
    </location>
</feature>
<keyword evidence="5 7" id="KW-1133">Transmembrane helix</keyword>
<dbReference type="InterPro" id="IPR003439">
    <property type="entry name" value="ABC_transporter-like_ATP-bd"/>
</dbReference>
<feature type="transmembrane region" description="Helical" evidence="7">
    <location>
        <begin position="155"/>
        <end position="178"/>
    </location>
</feature>
<feature type="transmembrane region" description="Helical" evidence="7">
    <location>
        <begin position="79"/>
        <end position="97"/>
    </location>
</feature>
<keyword evidence="6 7" id="KW-0472">Membrane</keyword>
<accession>A0ABS8BU36</accession>
<evidence type="ECO:0000256" key="6">
    <source>
        <dbReference type="ARBA" id="ARBA00023136"/>
    </source>
</evidence>
<keyword evidence="11" id="KW-1185">Reference proteome</keyword>
<keyword evidence="2 7" id="KW-0812">Transmembrane</keyword>
<keyword evidence="4 10" id="KW-0067">ATP-binding</keyword>
<evidence type="ECO:0000256" key="3">
    <source>
        <dbReference type="ARBA" id="ARBA00022741"/>
    </source>
</evidence>
<feature type="domain" description="ABC transmembrane type-1" evidence="9">
    <location>
        <begin position="41"/>
        <end position="327"/>
    </location>
</feature>
<dbReference type="SUPFAM" id="SSF90123">
    <property type="entry name" value="ABC transporter transmembrane region"/>
    <property type="match status" value="1"/>
</dbReference>
<gene>
    <name evidence="10" type="ORF">LGQ03_08265</name>
</gene>
<keyword evidence="3" id="KW-0547">Nucleotide-binding</keyword>
<reference evidence="10" key="1">
    <citation type="submission" date="2021-10" db="EMBL/GenBank/DDBJ databases">
        <title>Loktanella gaetbuli sp. nov., isolated from a tidal flat.</title>
        <authorList>
            <person name="Park S."/>
            <person name="Yoon J.-H."/>
        </authorList>
    </citation>
    <scope>NUCLEOTIDE SEQUENCE</scope>
    <source>
        <strain evidence="10">TSTF-M6</strain>
    </source>
</reference>
<comment type="caution">
    <text evidence="10">The sequence shown here is derived from an EMBL/GenBank/DDBJ whole genome shotgun (WGS) entry which is preliminary data.</text>
</comment>
<evidence type="ECO:0000313" key="11">
    <source>
        <dbReference type="Proteomes" id="UP001138961"/>
    </source>
</evidence>
<dbReference type="PANTHER" id="PTHR43394">
    <property type="entry name" value="ATP-DEPENDENT PERMEASE MDL1, MITOCHONDRIAL"/>
    <property type="match status" value="1"/>
</dbReference>
<dbReference type="PANTHER" id="PTHR43394:SF1">
    <property type="entry name" value="ATP-BINDING CASSETTE SUB-FAMILY B MEMBER 10, MITOCHONDRIAL"/>
    <property type="match status" value="1"/>
</dbReference>
<evidence type="ECO:0000259" key="8">
    <source>
        <dbReference type="PROSITE" id="PS50893"/>
    </source>
</evidence>
<dbReference type="SUPFAM" id="SSF52540">
    <property type="entry name" value="P-loop containing nucleoside triphosphate hydrolases"/>
    <property type="match status" value="1"/>
</dbReference>
<dbReference type="InterPro" id="IPR011527">
    <property type="entry name" value="ABC1_TM_dom"/>
</dbReference>
<dbReference type="PROSITE" id="PS50929">
    <property type="entry name" value="ABC_TM1F"/>
    <property type="match status" value="1"/>
</dbReference>
<dbReference type="Gene3D" id="3.40.50.300">
    <property type="entry name" value="P-loop containing nucleotide triphosphate hydrolases"/>
    <property type="match status" value="1"/>
</dbReference>
<dbReference type="GO" id="GO:0005524">
    <property type="term" value="F:ATP binding"/>
    <property type="evidence" value="ECO:0007669"/>
    <property type="project" value="UniProtKB-KW"/>
</dbReference>
<evidence type="ECO:0000259" key="9">
    <source>
        <dbReference type="PROSITE" id="PS50929"/>
    </source>
</evidence>
<feature type="transmembrane region" description="Helical" evidence="7">
    <location>
        <begin position="184"/>
        <end position="203"/>
    </location>
</feature>
<dbReference type="InterPro" id="IPR036640">
    <property type="entry name" value="ABC1_TM_sf"/>
</dbReference>
<feature type="transmembrane region" description="Helical" evidence="7">
    <location>
        <begin position="39"/>
        <end position="59"/>
    </location>
</feature>
<dbReference type="PROSITE" id="PS00211">
    <property type="entry name" value="ABC_TRANSPORTER_1"/>
    <property type="match status" value="1"/>
</dbReference>
<proteinExistence type="predicted"/>
<dbReference type="Pfam" id="PF00005">
    <property type="entry name" value="ABC_tran"/>
    <property type="match status" value="1"/>
</dbReference>
<dbReference type="EMBL" id="JAJATZ010000003">
    <property type="protein sequence ID" value="MCB5199233.1"/>
    <property type="molecule type" value="Genomic_DNA"/>
</dbReference>
<dbReference type="RefSeq" id="WP_226748025.1">
    <property type="nucleotide sequence ID" value="NZ_JAJATZ010000003.1"/>
</dbReference>
<evidence type="ECO:0000256" key="4">
    <source>
        <dbReference type="ARBA" id="ARBA00022840"/>
    </source>
</evidence>
<dbReference type="Pfam" id="PF00664">
    <property type="entry name" value="ABC_membrane"/>
    <property type="match status" value="1"/>
</dbReference>
<protein>
    <submittedName>
        <fullName evidence="10">ABC transporter ATP-binding protein/permease</fullName>
    </submittedName>
</protein>
<evidence type="ECO:0000256" key="1">
    <source>
        <dbReference type="ARBA" id="ARBA00004651"/>
    </source>
</evidence>
<sequence>MFRFFERLVDPYVAYTETDTPPQRLIPFLRDYARPFRRMFAVTAVLAAAVAAVEVWLIYYLGRLVDLLDTGRAAFWDNHGIELIVVALFILVLRPIVQGAQVALLNNTILPNFTTLVRWRAHRQVLRQSVGWFEDDFAGRIANRIMQTPPAAGEAIFQVFDAIAFALAYLIGAVILLGNSDARLILPMMLWLVPYLLLLQWTIRRIGPASKAASDARSVVTGRVVDSYTNIHSVKMFAHHDKEVAYARDAIEGARTTFQREMRLYSIMDIALLVLNGGLIVGVVGYALFLWLNGLASAGVVAAATALTLRLNGMSGWIMWAVSTLFQNLGVVAEGLETIGQRTRLVDSPDAKPLVMTAGALQITGLSHHYGRGGGGLDQIDLTIPAGQKVGLVGASGAGKSSLIKLLLRFYDAEQGRIEIDGQDIRHVTQDSLRRAIGMVQQDSSLLHRSVRDNILYGRPDADEDAMIAAARQAAAHDFILTLEDSEGRRGYDALVGERGVKLSGGQRQRIALARVILKDAPILVLDEATSALDSEVEAAIQSALVTMMDGKTVIAVAHRLSTIARMDRIIVMENGRIVEDGTHDSLLAQQGRYAQFWARQSGGFLGDDG</sequence>
<dbReference type="InterPro" id="IPR017871">
    <property type="entry name" value="ABC_transporter-like_CS"/>
</dbReference>
<evidence type="ECO:0000313" key="10">
    <source>
        <dbReference type="EMBL" id="MCB5199233.1"/>
    </source>
</evidence>